<name>A0ACC0F434_9ERIC</name>
<reference evidence="1 2" key="1">
    <citation type="journal article" date="2022" name="Plant J.">
        <title>Chromosome-level genome of Camellia lanceoleosa provides a valuable resource for understanding genome evolution and self-incompatibility.</title>
        <authorList>
            <person name="Gong W."/>
            <person name="Xiao S."/>
            <person name="Wang L."/>
            <person name="Liao Z."/>
            <person name="Chang Y."/>
            <person name="Mo W."/>
            <person name="Hu G."/>
            <person name="Li W."/>
            <person name="Zhao G."/>
            <person name="Zhu H."/>
            <person name="Hu X."/>
            <person name="Ji K."/>
            <person name="Xiang X."/>
            <person name="Song Q."/>
            <person name="Yuan D."/>
            <person name="Jin S."/>
            <person name="Zhang L."/>
        </authorList>
    </citation>
    <scope>NUCLEOTIDE SEQUENCE [LARGE SCALE GENOMIC DNA]</scope>
    <source>
        <strain evidence="1">SQ_2022a</strain>
    </source>
</reference>
<dbReference type="Proteomes" id="UP001060215">
    <property type="component" value="Chromosome 11"/>
</dbReference>
<sequence>MLLATGVVVAGGTAASLRSRYCGKRPDRFGHYNGVSDNKEQLEKVVENENIVKKSRQKKKGGLKSLQVLALILLSRIGRIGARDLLSLLGIVWIYVSHVSETSVSSKYYIW</sequence>
<accession>A0ACC0F434</accession>
<evidence type="ECO:0000313" key="2">
    <source>
        <dbReference type="Proteomes" id="UP001060215"/>
    </source>
</evidence>
<organism evidence="1 2">
    <name type="scientific">Camellia lanceoleosa</name>
    <dbReference type="NCBI Taxonomy" id="1840588"/>
    <lineage>
        <taxon>Eukaryota</taxon>
        <taxon>Viridiplantae</taxon>
        <taxon>Streptophyta</taxon>
        <taxon>Embryophyta</taxon>
        <taxon>Tracheophyta</taxon>
        <taxon>Spermatophyta</taxon>
        <taxon>Magnoliopsida</taxon>
        <taxon>eudicotyledons</taxon>
        <taxon>Gunneridae</taxon>
        <taxon>Pentapetalae</taxon>
        <taxon>asterids</taxon>
        <taxon>Ericales</taxon>
        <taxon>Theaceae</taxon>
        <taxon>Camellia</taxon>
    </lineage>
</organism>
<dbReference type="EMBL" id="CM045768">
    <property type="protein sequence ID" value="KAI7983092.1"/>
    <property type="molecule type" value="Genomic_DNA"/>
</dbReference>
<protein>
    <submittedName>
        <fullName evidence="1">ABC transporter D family member 1</fullName>
    </submittedName>
</protein>
<gene>
    <name evidence="1" type="ORF">LOK49_LG15G01555</name>
</gene>
<proteinExistence type="predicted"/>
<evidence type="ECO:0000313" key="1">
    <source>
        <dbReference type="EMBL" id="KAI7983092.1"/>
    </source>
</evidence>
<keyword evidence="2" id="KW-1185">Reference proteome</keyword>
<comment type="caution">
    <text evidence="1">The sequence shown here is derived from an EMBL/GenBank/DDBJ whole genome shotgun (WGS) entry which is preliminary data.</text>
</comment>